<keyword evidence="9" id="KW-1185">Reference proteome</keyword>
<comment type="similarity">
    <text evidence="2">Belongs to the cytochrome P450 family.</text>
</comment>
<name>A0A835CLX8_9FABA</name>
<keyword evidence="3" id="KW-0349">Heme</keyword>
<dbReference type="Proteomes" id="UP000634136">
    <property type="component" value="Unassembled WGS sequence"/>
</dbReference>
<dbReference type="PANTHER" id="PTHR47944">
    <property type="entry name" value="CYTOCHROME P450 98A9"/>
    <property type="match status" value="1"/>
</dbReference>
<evidence type="ECO:0000256" key="5">
    <source>
        <dbReference type="ARBA" id="ARBA00023002"/>
    </source>
</evidence>
<dbReference type="EMBL" id="JAAIUW010000001">
    <property type="protein sequence ID" value="KAF7844995.1"/>
    <property type="molecule type" value="Genomic_DNA"/>
</dbReference>
<keyword evidence="7" id="KW-0503">Monooxygenase</keyword>
<evidence type="ECO:0000256" key="6">
    <source>
        <dbReference type="ARBA" id="ARBA00023004"/>
    </source>
</evidence>
<accession>A0A835CLX8</accession>
<dbReference type="Gene3D" id="1.10.630.10">
    <property type="entry name" value="Cytochrome P450"/>
    <property type="match status" value="1"/>
</dbReference>
<evidence type="ECO:0000256" key="7">
    <source>
        <dbReference type="ARBA" id="ARBA00023033"/>
    </source>
</evidence>
<gene>
    <name evidence="8" type="ORF">G2W53_001900</name>
</gene>
<dbReference type="GO" id="GO:0020037">
    <property type="term" value="F:heme binding"/>
    <property type="evidence" value="ECO:0007669"/>
    <property type="project" value="InterPro"/>
</dbReference>
<dbReference type="InterPro" id="IPR036396">
    <property type="entry name" value="Cyt_P450_sf"/>
</dbReference>
<evidence type="ECO:0000313" key="9">
    <source>
        <dbReference type="Proteomes" id="UP000634136"/>
    </source>
</evidence>
<dbReference type="SUPFAM" id="SSF48264">
    <property type="entry name" value="Cytochrome P450"/>
    <property type="match status" value="1"/>
</dbReference>
<reference evidence="8" key="1">
    <citation type="submission" date="2020-09" db="EMBL/GenBank/DDBJ databases">
        <title>Genome-Enabled Discovery of Anthraquinone Biosynthesis in Senna tora.</title>
        <authorList>
            <person name="Kang S.-H."/>
            <person name="Pandey R.P."/>
            <person name="Lee C.-M."/>
            <person name="Sim J.-S."/>
            <person name="Jeong J.-T."/>
            <person name="Choi B.-S."/>
            <person name="Jung M."/>
            <person name="Ginzburg D."/>
            <person name="Zhao K."/>
            <person name="Won S.Y."/>
            <person name="Oh T.-J."/>
            <person name="Yu Y."/>
            <person name="Kim N.-H."/>
            <person name="Lee O.R."/>
            <person name="Lee T.-H."/>
            <person name="Bashyal P."/>
            <person name="Kim T.-S."/>
            <person name="Lee W.-H."/>
            <person name="Kawkins C."/>
            <person name="Kim C.-K."/>
            <person name="Kim J.S."/>
            <person name="Ahn B.O."/>
            <person name="Rhee S.Y."/>
            <person name="Sohng J.K."/>
        </authorList>
    </citation>
    <scope>NUCLEOTIDE SEQUENCE</scope>
    <source>
        <tissue evidence="8">Leaf</tissue>
    </source>
</reference>
<sequence>MLREELDLVVGTKRLLKESDVGELVYYFQAVVKEVLRRLHLTVPITIRQPNADCNVNGYHIKGGTRTMINIYAIMRVPKAWEKPEVLIPKRRARLNEEIGLKQKKDSD</sequence>
<proteinExistence type="inferred from homology"/>
<dbReference type="GO" id="GO:0016705">
    <property type="term" value="F:oxidoreductase activity, acting on paired donors, with incorporation or reduction of molecular oxygen"/>
    <property type="evidence" value="ECO:0007669"/>
    <property type="project" value="InterPro"/>
</dbReference>
<evidence type="ECO:0000256" key="2">
    <source>
        <dbReference type="ARBA" id="ARBA00010617"/>
    </source>
</evidence>
<keyword evidence="4" id="KW-0479">Metal-binding</keyword>
<organism evidence="8 9">
    <name type="scientific">Senna tora</name>
    <dbReference type="NCBI Taxonomy" id="362788"/>
    <lineage>
        <taxon>Eukaryota</taxon>
        <taxon>Viridiplantae</taxon>
        <taxon>Streptophyta</taxon>
        <taxon>Embryophyta</taxon>
        <taxon>Tracheophyta</taxon>
        <taxon>Spermatophyta</taxon>
        <taxon>Magnoliopsida</taxon>
        <taxon>eudicotyledons</taxon>
        <taxon>Gunneridae</taxon>
        <taxon>Pentapetalae</taxon>
        <taxon>rosids</taxon>
        <taxon>fabids</taxon>
        <taxon>Fabales</taxon>
        <taxon>Fabaceae</taxon>
        <taxon>Caesalpinioideae</taxon>
        <taxon>Cassia clade</taxon>
        <taxon>Senna</taxon>
    </lineage>
</organism>
<dbReference type="OrthoDB" id="1103324at2759"/>
<dbReference type="GO" id="GO:0005506">
    <property type="term" value="F:iron ion binding"/>
    <property type="evidence" value="ECO:0007669"/>
    <property type="project" value="InterPro"/>
</dbReference>
<dbReference type="AlphaFoldDB" id="A0A835CLX8"/>
<protein>
    <submittedName>
        <fullName evidence="8">Cytochrome P450 93A3</fullName>
    </submittedName>
</protein>
<evidence type="ECO:0000313" key="8">
    <source>
        <dbReference type="EMBL" id="KAF7844995.1"/>
    </source>
</evidence>
<dbReference type="InterPro" id="IPR001128">
    <property type="entry name" value="Cyt_P450"/>
</dbReference>
<keyword evidence="6" id="KW-0408">Iron</keyword>
<comment type="cofactor">
    <cofactor evidence="1">
        <name>heme</name>
        <dbReference type="ChEBI" id="CHEBI:30413"/>
    </cofactor>
</comment>
<dbReference type="GO" id="GO:0004497">
    <property type="term" value="F:monooxygenase activity"/>
    <property type="evidence" value="ECO:0007669"/>
    <property type="project" value="UniProtKB-KW"/>
</dbReference>
<dbReference type="PANTHER" id="PTHR47944:SF16">
    <property type="entry name" value="CYTOCHROME P450 FAMILY 1 SUBFAMILY A POLYPEPTIDE 1"/>
    <property type="match status" value="1"/>
</dbReference>
<dbReference type="Pfam" id="PF00067">
    <property type="entry name" value="p450"/>
    <property type="match status" value="1"/>
</dbReference>
<evidence type="ECO:0000256" key="1">
    <source>
        <dbReference type="ARBA" id="ARBA00001971"/>
    </source>
</evidence>
<keyword evidence="5" id="KW-0560">Oxidoreductase</keyword>
<evidence type="ECO:0000256" key="3">
    <source>
        <dbReference type="ARBA" id="ARBA00022617"/>
    </source>
</evidence>
<comment type="caution">
    <text evidence="8">The sequence shown here is derived from an EMBL/GenBank/DDBJ whole genome shotgun (WGS) entry which is preliminary data.</text>
</comment>
<evidence type="ECO:0000256" key="4">
    <source>
        <dbReference type="ARBA" id="ARBA00022723"/>
    </source>
</evidence>